<evidence type="ECO:0000256" key="6">
    <source>
        <dbReference type="ARBA" id="ARBA00022782"/>
    </source>
</evidence>
<keyword evidence="8" id="KW-0238">DNA-binding</keyword>
<keyword evidence="17" id="KW-1185">Reference proteome</keyword>
<accession>A0A8T2JYZ3</accession>
<evidence type="ECO:0000256" key="10">
    <source>
        <dbReference type="ARBA" id="ARBA00023163"/>
    </source>
</evidence>
<keyword evidence="10" id="KW-0804">Transcription</keyword>
<dbReference type="PROSITE" id="PS00036">
    <property type="entry name" value="BZIP_BASIC"/>
    <property type="match status" value="1"/>
</dbReference>
<dbReference type="InterPro" id="IPR000837">
    <property type="entry name" value="AP-1"/>
</dbReference>
<dbReference type="InterPro" id="IPR004827">
    <property type="entry name" value="bZIP"/>
</dbReference>
<keyword evidence="9" id="KW-0010">Activator</keyword>
<dbReference type="GO" id="GO:0000981">
    <property type="term" value="F:DNA-binding transcription factor activity, RNA polymerase II-specific"/>
    <property type="evidence" value="ECO:0007669"/>
    <property type="project" value="TreeGrafter"/>
</dbReference>
<protein>
    <recommendedName>
        <fullName evidence="3">Basic leucine zipper transcriptional factor ATF-like</fullName>
    </recommendedName>
    <alternativeName>
        <fullName evidence="12">B-cell-activating transcription factor</fullName>
    </alternativeName>
</protein>
<name>A0A8T2JYZ3_9PIPI</name>
<organism evidence="16 17">
    <name type="scientific">Hymenochirus boettgeri</name>
    <name type="common">Congo dwarf clawed frog</name>
    <dbReference type="NCBI Taxonomy" id="247094"/>
    <lineage>
        <taxon>Eukaryota</taxon>
        <taxon>Metazoa</taxon>
        <taxon>Chordata</taxon>
        <taxon>Craniata</taxon>
        <taxon>Vertebrata</taxon>
        <taxon>Euteleostomi</taxon>
        <taxon>Amphibia</taxon>
        <taxon>Batrachia</taxon>
        <taxon>Anura</taxon>
        <taxon>Pipoidea</taxon>
        <taxon>Pipidae</taxon>
        <taxon>Pipinae</taxon>
        <taxon>Hymenochirus</taxon>
    </lineage>
</organism>
<keyword evidence="4" id="KW-0963">Cytoplasm</keyword>
<dbReference type="OrthoDB" id="295274at2759"/>
<dbReference type="GO" id="GO:0030154">
    <property type="term" value="P:cell differentiation"/>
    <property type="evidence" value="ECO:0007669"/>
    <property type="project" value="UniProtKB-KW"/>
</dbReference>
<comment type="similarity">
    <text evidence="2">Belongs to the bZIP family.</text>
</comment>
<comment type="subcellular location">
    <subcellularLocation>
        <location evidence="1">Cytoplasm</location>
    </subcellularLocation>
</comment>
<dbReference type="SUPFAM" id="SSF57959">
    <property type="entry name" value="Leucine zipper domain"/>
    <property type="match status" value="1"/>
</dbReference>
<dbReference type="PRINTS" id="PR00042">
    <property type="entry name" value="LEUZIPPRFOS"/>
</dbReference>
<evidence type="ECO:0000313" key="16">
    <source>
        <dbReference type="EMBL" id="KAG8448953.1"/>
    </source>
</evidence>
<dbReference type="FunFam" id="1.20.5.170:FF:000043">
    <property type="entry name" value="Basic leucine zipper transcriptional factor ATF-like"/>
    <property type="match status" value="1"/>
</dbReference>
<dbReference type="EMBL" id="JAACNH010000003">
    <property type="protein sequence ID" value="KAG8448953.1"/>
    <property type="molecule type" value="Genomic_DNA"/>
</dbReference>
<evidence type="ECO:0000256" key="2">
    <source>
        <dbReference type="ARBA" id="ARBA00007163"/>
    </source>
</evidence>
<dbReference type="Proteomes" id="UP000812440">
    <property type="component" value="Chromosome 8_10"/>
</dbReference>
<evidence type="ECO:0000256" key="3">
    <source>
        <dbReference type="ARBA" id="ARBA00019754"/>
    </source>
</evidence>
<dbReference type="SMART" id="SM00338">
    <property type="entry name" value="BRLZ"/>
    <property type="match status" value="1"/>
</dbReference>
<comment type="caution">
    <text evidence="16">The sequence shown here is derived from an EMBL/GenBank/DDBJ whole genome shotgun (WGS) entry which is preliminary data.</text>
</comment>
<evidence type="ECO:0000256" key="12">
    <source>
        <dbReference type="ARBA" id="ARBA00029907"/>
    </source>
</evidence>
<dbReference type="GO" id="GO:0005737">
    <property type="term" value="C:cytoplasm"/>
    <property type="evidence" value="ECO:0007669"/>
    <property type="project" value="UniProtKB-SubCell"/>
</dbReference>
<proteinExistence type="inferred from homology"/>
<dbReference type="InterPro" id="IPR046347">
    <property type="entry name" value="bZIP_sf"/>
</dbReference>
<keyword evidence="6" id="KW-0221">Differentiation</keyword>
<keyword evidence="5" id="KW-0678">Repressor</keyword>
<reference evidence="16" key="1">
    <citation type="thesis" date="2020" institute="ProQuest LLC" country="789 East Eisenhower Parkway, Ann Arbor, MI, USA">
        <title>Comparative Genomics and Chromosome Evolution.</title>
        <authorList>
            <person name="Mudd A.B."/>
        </authorList>
    </citation>
    <scope>NUCLEOTIDE SEQUENCE</scope>
    <source>
        <strain evidence="16">Female2</strain>
        <tissue evidence="16">Blood</tissue>
    </source>
</reference>
<evidence type="ECO:0000256" key="11">
    <source>
        <dbReference type="ARBA" id="ARBA00023242"/>
    </source>
</evidence>
<feature type="compositionally biased region" description="Low complexity" evidence="14">
    <location>
        <begin position="13"/>
        <end position="22"/>
    </location>
</feature>
<evidence type="ECO:0000256" key="9">
    <source>
        <dbReference type="ARBA" id="ARBA00023159"/>
    </source>
</evidence>
<dbReference type="AlphaFoldDB" id="A0A8T2JYZ3"/>
<sequence length="115" mass="12923">MEPDSDNNEQGYSSSSPSSNKQDSSEDSKKVHRREKNRIAAQKSRQRQTQKADSLHIESENLERLNSALRGEISGLREELKYLTCILSSHQSVCALGLAKPSAFQPHVGSIRYQH</sequence>
<gene>
    <name evidence="16" type="ORF">GDO86_015864</name>
</gene>
<keyword evidence="11" id="KW-0539">Nucleus</keyword>
<dbReference type="Pfam" id="PF00170">
    <property type="entry name" value="bZIP_1"/>
    <property type="match status" value="1"/>
</dbReference>
<evidence type="ECO:0000259" key="15">
    <source>
        <dbReference type="PROSITE" id="PS50217"/>
    </source>
</evidence>
<keyword evidence="7" id="KW-0805">Transcription regulation</keyword>
<dbReference type="PANTHER" id="PTHR23351">
    <property type="entry name" value="FOS TRANSCRIPTION FACTOR-RELATED"/>
    <property type="match status" value="1"/>
</dbReference>
<evidence type="ECO:0000256" key="14">
    <source>
        <dbReference type="SAM" id="MobiDB-lite"/>
    </source>
</evidence>
<evidence type="ECO:0000256" key="4">
    <source>
        <dbReference type="ARBA" id="ARBA00022490"/>
    </source>
</evidence>
<comment type="function">
    <text evidence="13">AP-1 family transcription factor that controls the differentiation of lineage-specific cells in the immune system: specifically mediates the differentiation of T-helper 17 cells (Th17), follicular T-helper cells (TfH), CD8(+) dendritic cells and class-switch recombination (CSR) in B-cells.</text>
</comment>
<dbReference type="Gene3D" id="1.20.5.170">
    <property type="match status" value="1"/>
</dbReference>
<evidence type="ECO:0000313" key="17">
    <source>
        <dbReference type="Proteomes" id="UP000812440"/>
    </source>
</evidence>
<dbReference type="PANTHER" id="PTHR23351:SF14">
    <property type="entry name" value="BASIC LEUCINE ZIPPER TRANSCRIPTIONAL FACTOR ATF-LIKE"/>
    <property type="match status" value="1"/>
</dbReference>
<feature type="region of interest" description="Disordered" evidence="14">
    <location>
        <begin position="1"/>
        <end position="56"/>
    </location>
</feature>
<feature type="domain" description="BZIP" evidence="15">
    <location>
        <begin position="27"/>
        <end position="90"/>
    </location>
</feature>
<evidence type="ECO:0000256" key="1">
    <source>
        <dbReference type="ARBA" id="ARBA00004496"/>
    </source>
</evidence>
<dbReference type="GO" id="GO:0000978">
    <property type="term" value="F:RNA polymerase II cis-regulatory region sequence-specific DNA binding"/>
    <property type="evidence" value="ECO:0007669"/>
    <property type="project" value="TreeGrafter"/>
</dbReference>
<evidence type="ECO:0000256" key="7">
    <source>
        <dbReference type="ARBA" id="ARBA00023015"/>
    </source>
</evidence>
<dbReference type="PROSITE" id="PS50217">
    <property type="entry name" value="BZIP"/>
    <property type="match status" value="1"/>
</dbReference>
<evidence type="ECO:0000256" key="8">
    <source>
        <dbReference type="ARBA" id="ARBA00023125"/>
    </source>
</evidence>
<evidence type="ECO:0000256" key="5">
    <source>
        <dbReference type="ARBA" id="ARBA00022491"/>
    </source>
</evidence>
<dbReference type="GO" id="GO:0005634">
    <property type="term" value="C:nucleus"/>
    <property type="evidence" value="ECO:0007669"/>
    <property type="project" value="TreeGrafter"/>
</dbReference>
<evidence type="ECO:0000256" key="13">
    <source>
        <dbReference type="ARBA" id="ARBA00059911"/>
    </source>
</evidence>